<keyword evidence="1" id="KW-0812">Transmembrane</keyword>
<accession>A0A9Q0KBU9</accession>
<proteinExistence type="predicted"/>
<dbReference type="EMBL" id="JAMYWD010000006">
    <property type="protein sequence ID" value="KAJ4967643.1"/>
    <property type="molecule type" value="Genomic_DNA"/>
</dbReference>
<evidence type="ECO:0000256" key="1">
    <source>
        <dbReference type="SAM" id="Phobius"/>
    </source>
</evidence>
<keyword evidence="1" id="KW-0472">Membrane</keyword>
<protein>
    <submittedName>
        <fullName evidence="2">Uncharacterized protein</fullName>
    </submittedName>
</protein>
<keyword evidence="3" id="KW-1185">Reference proteome</keyword>
<evidence type="ECO:0000313" key="3">
    <source>
        <dbReference type="Proteomes" id="UP001141806"/>
    </source>
</evidence>
<name>A0A9Q0KBU9_9MAGN</name>
<organism evidence="2 3">
    <name type="scientific">Protea cynaroides</name>
    <dbReference type="NCBI Taxonomy" id="273540"/>
    <lineage>
        <taxon>Eukaryota</taxon>
        <taxon>Viridiplantae</taxon>
        <taxon>Streptophyta</taxon>
        <taxon>Embryophyta</taxon>
        <taxon>Tracheophyta</taxon>
        <taxon>Spermatophyta</taxon>
        <taxon>Magnoliopsida</taxon>
        <taxon>Proteales</taxon>
        <taxon>Proteaceae</taxon>
        <taxon>Protea</taxon>
    </lineage>
</organism>
<feature type="transmembrane region" description="Helical" evidence="1">
    <location>
        <begin position="111"/>
        <end position="130"/>
    </location>
</feature>
<keyword evidence="1" id="KW-1133">Transmembrane helix</keyword>
<gene>
    <name evidence="2" type="ORF">NE237_014344</name>
</gene>
<sequence>MFGYPANAQTSPMDNVYSPPYATLLHKRPSPWLPPPLLSTMLSLPSFLGSQLCIGFGHLGLLPILEDVDLSFHLTLFLFPSPCLFVNIILVSESISTAFCKVYPSQIFAPTSPYILASATSTLASFFCGFNGGISPKKKKGDEFKIKKVKCLEWKFRKIKIIIIGVVDVDSNGKNVDEDEDEELEVGAECIGEYGNFLSSFVT</sequence>
<comment type="caution">
    <text evidence="2">The sequence shown here is derived from an EMBL/GenBank/DDBJ whole genome shotgun (WGS) entry which is preliminary data.</text>
</comment>
<feature type="transmembrane region" description="Helical" evidence="1">
    <location>
        <begin position="42"/>
        <end position="65"/>
    </location>
</feature>
<dbReference type="Proteomes" id="UP001141806">
    <property type="component" value="Unassembled WGS sequence"/>
</dbReference>
<dbReference type="AlphaFoldDB" id="A0A9Q0KBU9"/>
<reference evidence="2" key="1">
    <citation type="journal article" date="2023" name="Plant J.">
        <title>The genome of the king protea, Protea cynaroides.</title>
        <authorList>
            <person name="Chang J."/>
            <person name="Duong T.A."/>
            <person name="Schoeman C."/>
            <person name="Ma X."/>
            <person name="Roodt D."/>
            <person name="Barker N."/>
            <person name="Li Z."/>
            <person name="Van de Peer Y."/>
            <person name="Mizrachi E."/>
        </authorList>
    </citation>
    <scope>NUCLEOTIDE SEQUENCE</scope>
    <source>
        <tissue evidence="2">Young leaves</tissue>
    </source>
</reference>
<feature type="transmembrane region" description="Helical" evidence="1">
    <location>
        <begin position="72"/>
        <end position="91"/>
    </location>
</feature>
<evidence type="ECO:0000313" key="2">
    <source>
        <dbReference type="EMBL" id="KAJ4967643.1"/>
    </source>
</evidence>